<dbReference type="STRING" id="1265313.HRUBRA_00749"/>
<dbReference type="InterPro" id="IPR012337">
    <property type="entry name" value="RNaseH-like_sf"/>
</dbReference>
<dbReference type="AlphaFoldDB" id="A0A095VTC4"/>
<dbReference type="InterPro" id="IPR036397">
    <property type="entry name" value="RNaseH_sf"/>
</dbReference>
<dbReference type="GO" id="GO:0003676">
    <property type="term" value="F:nucleic acid binding"/>
    <property type="evidence" value="ECO:0007669"/>
    <property type="project" value="InterPro"/>
</dbReference>
<proteinExistence type="predicted"/>
<dbReference type="Pfam" id="PF13565">
    <property type="entry name" value="HTH_32"/>
    <property type="match status" value="1"/>
</dbReference>
<feature type="domain" description="Integrase catalytic" evidence="1">
    <location>
        <begin position="129"/>
        <end position="297"/>
    </location>
</feature>
<dbReference type="InterPro" id="IPR001584">
    <property type="entry name" value="Integrase_cat-core"/>
</dbReference>
<dbReference type="EMBL" id="AUVB01000023">
    <property type="protein sequence ID" value="KGE04590.1"/>
    <property type="molecule type" value="Genomic_DNA"/>
</dbReference>
<dbReference type="PATRIC" id="fig|1265313.6.peg.743"/>
<dbReference type="InterPro" id="IPR047656">
    <property type="entry name" value="IS481-like_transpos"/>
</dbReference>
<dbReference type="Pfam" id="PF13683">
    <property type="entry name" value="rve_3"/>
    <property type="match status" value="1"/>
</dbReference>
<dbReference type="Gene3D" id="3.30.420.10">
    <property type="entry name" value="Ribonuclease H-like superfamily/Ribonuclease H"/>
    <property type="match status" value="1"/>
</dbReference>
<evidence type="ECO:0000259" key="1">
    <source>
        <dbReference type="PROSITE" id="PS50994"/>
    </source>
</evidence>
<dbReference type="PROSITE" id="PS50994">
    <property type="entry name" value="INTEGRASE"/>
    <property type="match status" value="1"/>
</dbReference>
<keyword evidence="3" id="KW-1185">Reference proteome</keyword>
<dbReference type="eggNOG" id="COG2801">
    <property type="taxonomic scope" value="Bacteria"/>
</dbReference>
<dbReference type="PANTHER" id="PTHR47515:SF2">
    <property type="entry name" value="INTEGRASE CORE DOMAIN PROTEIN"/>
    <property type="match status" value="1"/>
</dbReference>
<dbReference type="SUPFAM" id="SSF53098">
    <property type="entry name" value="Ribonuclease H-like"/>
    <property type="match status" value="1"/>
</dbReference>
<dbReference type="Proteomes" id="UP000029640">
    <property type="component" value="Unassembled WGS sequence"/>
</dbReference>
<dbReference type="NCBIfam" id="NF033577">
    <property type="entry name" value="transpos_IS481"/>
    <property type="match status" value="1"/>
</dbReference>
<evidence type="ECO:0000313" key="2">
    <source>
        <dbReference type="EMBL" id="KGE04590.1"/>
    </source>
</evidence>
<evidence type="ECO:0000313" key="3">
    <source>
        <dbReference type="Proteomes" id="UP000029640"/>
    </source>
</evidence>
<dbReference type="RefSeq" id="WP_236629824.1">
    <property type="nucleotide sequence ID" value="NZ_KN234764.1"/>
</dbReference>
<name>A0A095VTC4_9GAMM</name>
<dbReference type="GO" id="GO:0015074">
    <property type="term" value="P:DNA integration"/>
    <property type="evidence" value="ECO:0007669"/>
    <property type="project" value="InterPro"/>
</dbReference>
<accession>A0A095VTC4</accession>
<sequence>MDEKIRFVARALEGEPMAKLCREFGISRPTGYKLVNRYREVGIEGLEERSRRPYRHANKLPYQVERTIVGIRKKHPTWGATKVREILVREYPVIKPPAPSTIHAVLDRNGLITRRKRRRHKAAGTPLNHVTEPNDLWCADYKGEFMLGNKRYCYPLTITDYHSRYLLACEGLDSTKAPLALPVFERVFKEFGLPAAIRTDNGVPFASPNALFGLSRLAIYWLRLGIRIERIKPGCPQQNGRHERMHLTLKKEATKPASFNLIQQQERFEAFAEVYNNQRPHQALGMRFPGELYTPSTRPFSPPEEPDYPFHDRAVRVTQCGRICIGKRKINLSTVFAGQTVGIREVDDKIWLVSFLDYDLGYFDEKEGRVEPGPNPFNPEL</sequence>
<dbReference type="HOGENOM" id="CLU_027402_15_3_6"/>
<organism evidence="2 3">
    <name type="scientific">Pseudohaliea rubra DSM 19751</name>
    <dbReference type="NCBI Taxonomy" id="1265313"/>
    <lineage>
        <taxon>Bacteria</taxon>
        <taxon>Pseudomonadati</taxon>
        <taxon>Pseudomonadota</taxon>
        <taxon>Gammaproteobacteria</taxon>
        <taxon>Cellvibrionales</taxon>
        <taxon>Halieaceae</taxon>
        <taxon>Pseudohaliea</taxon>
    </lineage>
</organism>
<dbReference type="PANTHER" id="PTHR47515">
    <property type="entry name" value="LOW CALCIUM RESPONSE LOCUS PROTEIN T"/>
    <property type="match status" value="1"/>
</dbReference>
<comment type="caution">
    <text evidence="2">The sequence shown here is derived from an EMBL/GenBank/DDBJ whole genome shotgun (WGS) entry which is preliminary data.</text>
</comment>
<dbReference type="SUPFAM" id="SSF46689">
    <property type="entry name" value="Homeodomain-like"/>
    <property type="match status" value="1"/>
</dbReference>
<gene>
    <name evidence="2" type="ORF">HRUBRA_00749</name>
</gene>
<protein>
    <submittedName>
        <fullName evidence="2">Mobile element protein</fullName>
    </submittedName>
</protein>
<dbReference type="InterPro" id="IPR009057">
    <property type="entry name" value="Homeodomain-like_sf"/>
</dbReference>
<reference evidence="2 3" key="1">
    <citation type="journal article" date="2014" name="Genome Announc.">
        <title>Genome Sequence of Gammaproteobacterial Pseudohaliea rubra Type Strain DSM 19751, Isolated from Coastal Seawater of the Mediterranean Sea.</title>
        <authorList>
            <person name="Spring S."/>
            <person name="Fiebig A."/>
            <person name="Riedel T."/>
            <person name="Goker M."/>
            <person name="Klenk H.P."/>
        </authorList>
    </citation>
    <scope>NUCLEOTIDE SEQUENCE [LARGE SCALE GENOMIC DNA]</scope>
    <source>
        <strain evidence="2 3">DSM 19751</strain>
    </source>
</reference>